<dbReference type="InterPro" id="IPR003428">
    <property type="entry name" value="MAM33"/>
</dbReference>
<dbReference type="GO" id="GO:0005759">
    <property type="term" value="C:mitochondrial matrix"/>
    <property type="evidence" value="ECO:0007669"/>
    <property type="project" value="InterPro"/>
</dbReference>
<evidence type="ECO:0000313" key="2">
    <source>
        <dbReference type="Proteomes" id="UP001279734"/>
    </source>
</evidence>
<evidence type="ECO:0008006" key="3">
    <source>
        <dbReference type="Google" id="ProtNLM"/>
    </source>
</evidence>
<organism evidence="1 2">
    <name type="scientific">Nepenthes gracilis</name>
    <name type="common">Slender pitcher plant</name>
    <dbReference type="NCBI Taxonomy" id="150966"/>
    <lineage>
        <taxon>Eukaryota</taxon>
        <taxon>Viridiplantae</taxon>
        <taxon>Streptophyta</taxon>
        <taxon>Embryophyta</taxon>
        <taxon>Tracheophyta</taxon>
        <taxon>Spermatophyta</taxon>
        <taxon>Magnoliopsida</taxon>
        <taxon>eudicotyledons</taxon>
        <taxon>Gunneridae</taxon>
        <taxon>Pentapetalae</taxon>
        <taxon>Caryophyllales</taxon>
        <taxon>Nepenthaceae</taxon>
        <taxon>Nepenthes</taxon>
    </lineage>
</organism>
<dbReference type="EMBL" id="BSYO01000001">
    <property type="protein sequence ID" value="GMG98955.1"/>
    <property type="molecule type" value="Genomic_DNA"/>
</dbReference>
<comment type="caution">
    <text evidence="1">The sequence shown here is derived from an EMBL/GenBank/DDBJ whole genome shotgun (WGS) entry which is preliminary data.</text>
</comment>
<protein>
    <recommendedName>
        <fullName evidence="3">Mitochondrial glycoprotein</fullName>
    </recommendedName>
</protein>
<gene>
    <name evidence="1" type="ORF">Nepgr_000795</name>
</gene>
<dbReference type="Gene3D" id="3.10.280.10">
    <property type="entry name" value="Mitochondrial glycoprotein"/>
    <property type="match status" value="1"/>
</dbReference>
<proteinExistence type="predicted"/>
<dbReference type="FunFam" id="3.10.280.10:FF:000003">
    <property type="entry name" value="Mitochondrial glycoprotein"/>
    <property type="match status" value="1"/>
</dbReference>
<reference evidence="1" key="1">
    <citation type="submission" date="2023-05" db="EMBL/GenBank/DDBJ databases">
        <title>Nepenthes gracilis genome sequencing.</title>
        <authorList>
            <person name="Fukushima K."/>
        </authorList>
    </citation>
    <scope>NUCLEOTIDE SEQUENCE</scope>
    <source>
        <strain evidence="1">SING2019-196</strain>
    </source>
</reference>
<evidence type="ECO:0000313" key="1">
    <source>
        <dbReference type="EMBL" id="GMG98955.1"/>
    </source>
</evidence>
<dbReference type="PANTHER" id="PTHR10826:SF14">
    <property type="entry name" value="MITOCHONDRIAL GLYCOPROTEIN FAMILY PROTEIN"/>
    <property type="match status" value="1"/>
</dbReference>
<accession>A0AAD3RWT4</accession>
<dbReference type="Proteomes" id="UP001279734">
    <property type="component" value="Unassembled WGS sequence"/>
</dbReference>
<dbReference type="Pfam" id="PF02330">
    <property type="entry name" value="MAM33"/>
    <property type="match status" value="1"/>
</dbReference>
<name>A0AAD3RWT4_NEPGR</name>
<dbReference type="AlphaFoldDB" id="A0AAD3RWT4"/>
<dbReference type="InterPro" id="IPR036561">
    <property type="entry name" value="MAM33_sf"/>
</dbReference>
<dbReference type="SUPFAM" id="SSF54529">
    <property type="entry name" value="Mitochondrial glycoprotein MAM33-like"/>
    <property type="match status" value="1"/>
</dbReference>
<dbReference type="PANTHER" id="PTHR10826">
    <property type="entry name" value="COMPLEMENT COMPONENT 1"/>
    <property type="match status" value="1"/>
</dbReference>
<sequence length="247" mass="28515">MASLTRPCRRLLHSPFSFSNTVLERLLYRHQSPSLQVCQDHAPKFSTQVRYSASESSVQSPFDSNIIRILRTEIEYQSDYAPPHQPVSHFCHFEIEDHPGEQWIRLKGKSEDEENIKIEATMFDGCVSLPRPGDDTDGEDICLHISFIVDISKQVGSETLEFVCSAWPDSVEIQKVYMLPHDGLQPKAYMGPNFRNLDAKFQKALHGYLEARGVNSELSVFLHEYMMNKDRTELIRWLDTVKSFFEQ</sequence>
<keyword evidence="2" id="KW-1185">Reference proteome</keyword>